<feature type="region of interest" description="Disordered" evidence="1">
    <location>
        <begin position="15"/>
        <end position="95"/>
    </location>
</feature>
<proteinExistence type="predicted"/>
<sequence>MSLLQDVLRTQTLESLDKQLGAHSDRGPNGRSTPQGDRDEDDDELVNVVSLPGTPSQSRPGSRPGSRPHSPTRRGGRPSPLQPITALKSSSTDPLRAFPTDISQRIFSQLSIRDLARCSRVSRRWNKSQTLNYVWFQHYRKENFHDESLPPGKWTKRESKQNWRIIYLQSVPHRQPPSMSRSGYESPRSGQQTPREIREEKWRQEAEATAKPSKVEMREMYKELGGRKARGKGKLGGTGGMRDRGGWNDAGADF</sequence>
<feature type="region of interest" description="Disordered" evidence="1">
    <location>
        <begin position="170"/>
        <end position="254"/>
    </location>
</feature>
<dbReference type="SMART" id="SM00256">
    <property type="entry name" value="FBOX"/>
    <property type="match status" value="1"/>
</dbReference>
<organism evidence="3 4">
    <name type="scientific">Trametes cubensis</name>
    <dbReference type="NCBI Taxonomy" id="1111947"/>
    <lineage>
        <taxon>Eukaryota</taxon>
        <taxon>Fungi</taxon>
        <taxon>Dikarya</taxon>
        <taxon>Basidiomycota</taxon>
        <taxon>Agaricomycotina</taxon>
        <taxon>Agaricomycetes</taxon>
        <taxon>Polyporales</taxon>
        <taxon>Polyporaceae</taxon>
        <taxon>Trametes</taxon>
    </lineage>
</organism>
<evidence type="ECO:0000256" key="1">
    <source>
        <dbReference type="SAM" id="MobiDB-lite"/>
    </source>
</evidence>
<dbReference type="EMBL" id="JAPEVG010000008">
    <property type="protein sequence ID" value="KAJ8497122.1"/>
    <property type="molecule type" value="Genomic_DNA"/>
</dbReference>
<reference evidence="3" key="1">
    <citation type="submission" date="2022-11" db="EMBL/GenBank/DDBJ databases">
        <title>Genome Sequence of Cubamyces cubensis.</title>
        <authorList>
            <person name="Buettner E."/>
        </authorList>
    </citation>
    <scope>NUCLEOTIDE SEQUENCE</scope>
    <source>
        <strain evidence="3">MPL-01</strain>
    </source>
</reference>
<protein>
    <recommendedName>
        <fullName evidence="2">F-box domain-containing protein</fullName>
    </recommendedName>
</protein>
<evidence type="ECO:0000259" key="2">
    <source>
        <dbReference type="PROSITE" id="PS50181"/>
    </source>
</evidence>
<dbReference type="AlphaFoldDB" id="A0AAD7U3I5"/>
<dbReference type="PROSITE" id="PS50181">
    <property type="entry name" value="FBOX"/>
    <property type="match status" value="1"/>
</dbReference>
<dbReference type="InterPro" id="IPR036047">
    <property type="entry name" value="F-box-like_dom_sf"/>
</dbReference>
<keyword evidence="4" id="KW-1185">Reference proteome</keyword>
<dbReference type="SUPFAM" id="SSF81383">
    <property type="entry name" value="F-box domain"/>
    <property type="match status" value="1"/>
</dbReference>
<feature type="compositionally biased region" description="Basic and acidic residues" evidence="1">
    <location>
        <begin position="195"/>
        <end position="226"/>
    </location>
</feature>
<dbReference type="CDD" id="cd09917">
    <property type="entry name" value="F-box_SF"/>
    <property type="match status" value="1"/>
</dbReference>
<dbReference type="Pfam" id="PF12937">
    <property type="entry name" value="F-box-like"/>
    <property type="match status" value="1"/>
</dbReference>
<gene>
    <name evidence="3" type="ORF">ONZ51_g652</name>
</gene>
<dbReference type="Proteomes" id="UP001215151">
    <property type="component" value="Unassembled WGS sequence"/>
</dbReference>
<feature type="compositionally biased region" description="Polar residues" evidence="1">
    <location>
        <begin position="177"/>
        <end position="194"/>
    </location>
</feature>
<dbReference type="InterPro" id="IPR001810">
    <property type="entry name" value="F-box_dom"/>
</dbReference>
<evidence type="ECO:0000313" key="3">
    <source>
        <dbReference type="EMBL" id="KAJ8497122.1"/>
    </source>
</evidence>
<feature type="compositionally biased region" description="Low complexity" evidence="1">
    <location>
        <begin position="52"/>
        <end position="69"/>
    </location>
</feature>
<name>A0AAD7U3I5_9APHY</name>
<evidence type="ECO:0000313" key="4">
    <source>
        <dbReference type="Proteomes" id="UP001215151"/>
    </source>
</evidence>
<accession>A0AAD7U3I5</accession>
<dbReference type="Gene3D" id="1.20.1280.50">
    <property type="match status" value="1"/>
</dbReference>
<feature type="domain" description="F-box" evidence="2">
    <location>
        <begin position="92"/>
        <end position="142"/>
    </location>
</feature>
<comment type="caution">
    <text evidence="3">The sequence shown here is derived from an EMBL/GenBank/DDBJ whole genome shotgun (WGS) entry which is preliminary data.</text>
</comment>